<dbReference type="GO" id="GO:0004767">
    <property type="term" value="F:sphingomyelin phosphodiesterase activity"/>
    <property type="evidence" value="ECO:0007669"/>
    <property type="project" value="InterPro"/>
</dbReference>
<dbReference type="GO" id="GO:0046856">
    <property type="term" value="P:phosphatidylinositol dephosphorylation"/>
    <property type="evidence" value="ECO:0007669"/>
    <property type="project" value="InterPro"/>
</dbReference>
<dbReference type="Pfam" id="PF22669">
    <property type="entry name" value="Exo_endo_phos2"/>
    <property type="match status" value="1"/>
</dbReference>
<dbReference type="Proteomes" id="UP000030671">
    <property type="component" value="Unassembled WGS sequence"/>
</dbReference>
<dbReference type="InterPro" id="IPR038772">
    <property type="entry name" value="Sph/SMPD2-like"/>
</dbReference>
<dbReference type="eggNOG" id="ENOG502QPIS">
    <property type="taxonomic scope" value="Eukaryota"/>
</dbReference>
<name>W4KNS0_HETIT</name>
<dbReference type="PANTHER" id="PTHR16320">
    <property type="entry name" value="SPHINGOMYELINASE FAMILY MEMBER"/>
    <property type="match status" value="1"/>
</dbReference>
<feature type="signal peptide" evidence="1">
    <location>
        <begin position="1"/>
        <end position="22"/>
    </location>
</feature>
<organism evidence="3 4">
    <name type="scientific">Heterobasidion irregulare (strain TC 32-1)</name>
    <dbReference type="NCBI Taxonomy" id="747525"/>
    <lineage>
        <taxon>Eukaryota</taxon>
        <taxon>Fungi</taxon>
        <taxon>Dikarya</taxon>
        <taxon>Basidiomycota</taxon>
        <taxon>Agaricomycotina</taxon>
        <taxon>Agaricomycetes</taxon>
        <taxon>Russulales</taxon>
        <taxon>Bondarzewiaceae</taxon>
        <taxon>Heterobasidion</taxon>
        <taxon>Heterobasidion annosum species complex</taxon>
    </lineage>
</organism>
<dbReference type="HOGENOM" id="CLU_032141_0_0_1"/>
<reference evidence="3 4" key="1">
    <citation type="journal article" date="2012" name="New Phytol.">
        <title>Insight into trade-off between wood decay and parasitism from the genome of a fungal forest pathogen.</title>
        <authorList>
            <person name="Olson A."/>
            <person name="Aerts A."/>
            <person name="Asiegbu F."/>
            <person name="Belbahri L."/>
            <person name="Bouzid O."/>
            <person name="Broberg A."/>
            <person name="Canback B."/>
            <person name="Coutinho P.M."/>
            <person name="Cullen D."/>
            <person name="Dalman K."/>
            <person name="Deflorio G."/>
            <person name="van Diepen L.T."/>
            <person name="Dunand C."/>
            <person name="Duplessis S."/>
            <person name="Durling M."/>
            <person name="Gonthier P."/>
            <person name="Grimwood J."/>
            <person name="Fossdal C.G."/>
            <person name="Hansson D."/>
            <person name="Henrissat B."/>
            <person name="Hietala A."/>
            <person name="Himmelstrand K."/>
            <person name="Hoffmeister D."/>
            <person name="Hogberg N."/>
            <person name="James T.Y."/>
            <person name="Karlsson M."/>
            <person name="Kohler A."/>
            <person name="Kues U."/>
            <person name="Lee Y.H."/>
            <person name="Lin Y.C."/>
            <person name="Lind M."/>
            <person name="Lindquist E."/>
            <person name="Lombard V."/>
            <person name="Lucas S."/>
            <person name="Lunden K."/>
            <person name="Morin E."/>
            <person name="Murat C."/>
            <person name="Park J."/>
            <person name="Raffaello T."/>
            <person name="Rouze P."/>
            <person name="Salamov A."/>
            <person name="Schmutz J."/>
            <person name="Solheim H."/>
            <person name="Stahlberg J."/>
            <person name="Velez H."/>
            <person name="de Vries R.P."/>
            <person name="Wiebenga A."/>
            <person name="Woodward S."/>
            <person name="Yakovlev I."/>
            <person name="Garbelotto M."/>
            <person name="Martin F."/>
            <person name="Grigoriev I.V."/>
            <person name="Stenlid J."/>
        </authorList>
    </citation>
    <scope>NUCLEOTIDE SEQUENCE [LARGE SCALE GENOMIC DNA]</scope>
    <source>
        <strain evidence="3 4">TC 32-1</strain>
    </source>
</reference>
<dbReference type="InterPro" id="IPR036404">
    <property type="entry name" value="Jacalin-like_lectin_dom_sf"/>
</dbReference>
<sequence length="441" mass="47077">MLHLALAVSLAVSLSRIAHVQASGTFNILSMNVAGLPEILNGNGESGDKTTNTMVIGQDFATYDYDLIHVQEDFNYHATLYKYDTHPYRTATSGGAGIGSGLNSLSNYDWIDFDRTKWNDCSDASENDCLTPKGFTHMRWRIAEGVYIDAFNLHTDAGTEDGDESARRSNIQQVADYVDANASGNPVLIFGDTNSRYTRSADNIPTILSQNGLTDAWVQLVRNGVAPVAGTDALVCPDGVPTNTSCEVVDKVLYRGSKSVTLTATAFFYDTARFLSTDLATLTDHNPVRVEFKWAGANGFSQSDLYGGPHGSSWFNDLPSLPTSPKVASVTLRGAKRLDAVSFTLSTGAVLSHGGTGGDASSLTLASGEYFTSAKLCWGEYNGHTRNFYALLTTSSGRTVSAGTTTDDCATVTAPSGSGIVASYGQSGDEMDLLGWIYSAH</sequence>
<dbReference type="SMART" id="SM00915">
    <property type="entry name" value="Jacalin"/>
    <property type="match status" value="1"/>
</dbReference>
<dbReference type="InterPro" id="IPR000300">
    <property type="entry name" value="IPPc"/>
</dbReference>
<dbReference type="Gene3D" id="2.100.10.30">
    <property type="entry name" value="Jacalin-like lectin domain"/>
    <property type="match status" value="1"/>
</dbReference>
<proteinExistence type="predicted"/>
<dbReference type="InterPro" id="IPR036691">
    <property type="entry name" value="Endo/exonu/phosph_ase_sf"/>
</dbReference>
<dbReference type="STRING" id="747525.W4KNS0"/>
<evidence type="ECO:0000313" key="4">
    <source>
        <dbReference type="Proteomes" id="UP000030671"/>
    </source>
</evidence>
<gene>
    <name evidence="3" type="ORF">HETIRDRAFT_424001</name>
</gene>
<dbReference type="GeneID" id="20673949"/>
<protein>
    <recommendedName>
        <fullName evidence="2">Jacalin-type lectin domain-containing protein</fullName>
    </recommendedName>
</protein>
<evidence type="ECO:0000313" key="3">
    <source>
        <dbReference type="EMBL" id="ETW87035.1"/>
    </source>
</evidence>
<dbReference type="EMBL" id="KI925454">
    <property type="protein sequence ID" value="ETW87035.1"/>
    <property type="molecule type" value="Genomic_DNA"/>
</dbReference>
<dbReference type="GO" id="GO:0005737">
    <property type="term" value="C:cytoplasm"/>
    <property type="evidence" value="ECO:0007669"/>
    <property type="project" value="TreeGrafter"/>
</dbReference>
<keyword evidence="4" id="KW-1185">Reference proteome</keyword>
<dbReference type="SUPFAM" id="SSF56219">
    <property type="entry name" value="DNase I-like"/>
    <property type="match status" value="1"/>
</dbReference>
<feature type="domain" description="Jacalin-type lectin" evidence="2">
    <location>
        <begin position="312"/>
        <end position="438"/>
    </location>
</feature>
<dbReference type="CDD" id="cd09615">
    <property type="entry name" value="Jacalin_EEP"/>
    <property type="match status" value="1"/>
</dbReference>
<keyword evidence="1" id="KW-0732">Signal</keyword>
<dbReference type="RefSeq" id="XP_009540985.1">
    <property type="nucleotide sequence ID" value="XM_009542690.1"/>
</dbReference>
<dbReference type="InterPro" id="IPR001229">
    <property type="entry name" value="Jacalin-like_lectin_dom"/>
</dbReference>
<dbReference type="KEGG" id="hir:HETIRDRAFT_424001"/>
<feature type="chain" id="PRO_5004845619" description="Jacalin-type lectin domain-containing protein" evidence="1">
    <location>
        <begin position="23"/>
        <end position="441"/>
    </location>
</feature>
<dbReference type="Gene3D" id="3.60.10.10">
    <property type="entry name" value="Endonuclease/exonuclease/phosphatase"/>
    <property type="match status" value="1"/>
</dbReference>
<evidence type="ECO:0000259" key="2">
    <source>
        <dbReference type="SMART" id="SM00915"/>
    </source>
</evidence>
<dbReference type="OrthoDB" id="40902at2759"/>
<accession>W4KNS0</accession>
<dbReference type="PANTHER" id="PTHR16320:SF1">
    <property type="entry name" value="SPHINGOMYELINASE DDB_G0288017"/>
    <property type="match status" value="1"/>
</dbReference>
<dbReference type="SUPFAM" id="SSF51101">
    <property type="entry name" value="Mannose-binding lectins"/>
    <property type="match status" value="1"/>
</dbReference>
<dbReference type="GO" id="GO:0016791">
    <property type="term" value="F:phosphatase activity"/>
    <property type="evidence" value="ECO:0007669"/>
    <property type="project" value="InterPro"/>
</dbReference>
<dbReference type="Pfam" id="PF01419">
    <property type="entry name" value="Jacalin"/>
    <property type="match status" value="1"/>
</dbReference>
<dbReference type="AlphaFoldDB" id="W4KNS0"/>
<dbReference type="InParanoid" id="W4KNS0"/>
<evidence type="ECO:0000256" key="1">
    <source>
        <dbReference type="SAM" id="SignalP"/>
    </source>
</evidence>